<dbReference type="PANTHER" id="PTHR30461:SF2">
    <property type="entry name" value="SERINE RECOMBINASE PINE-RELATED"/>
    <property type="match status" value="1"/>
</dbReference>
<dbReference type="InterPro" id="IPR036162">
    <property type="entry name" value="Resolvase-like_N_sf"/>
</dbReference>
<organism evidence="4 5">
    <name type="scientific">Entotheonella factor</name>
    <dbReference type="NCBI Taxonomy" id="1429438"/>
    <lineage>
        <taxon>Bacteria</taxon>
        <taxon>Pseudomonadati</taxon>
        <taxon>Nitrospinota/Tectimicrobiota group</taxon>
        <taxon>Candidatus Tectimicrobiota</taxon>
        <taxon>Candidatus Entotheonellia</taxon>
        <taxon>Candidatus Entotheonellales</taxon>
        <taxon>Candidatus Entotheonellaceae</taxon>
        <taxon>Candidatus Entotheonella</taxon>
    </lineage>
</organism>
<evidence type="ECO:0000256" key="2">
    <source>
        <dbReference type="ARBA" id="ARBA00023172"/>
    </source>
</evidence>
<reference evidence="4 5" key="1">
    <citation type="journal article" date="2014" name="Nature">
        <title>An environmental bacterial taxon with a large and distinct metabolic repertoire.</title>
        <authorList>
            <person name="Wilson M.C."/>
            <person name="Mori T."/>
            <person name="Ruckert C."/>
            <person name="Uria A.R."/>
            <person name="Helf M.J."/>
            <person name="Takada K."/>
            <person name="Gernert C."/>
            <person name="Steffens U.A."/>
            <person name="Heycke N."/>
            <person name="Schmitt S."/>
            <person name="Rinke C."/>
            <person name="Helfrich E.J."/>
            <person name="Brachmann A.O."/>
            <person name="Gurgui C."/>
            <person name="Wakimoto T."/>
            <person name="Kracht M."/>
            <person name="Crusemann M."/>
            <person name="Hentschel U."/>
            <person name="Abe I."/>
            <person name="Matsunaga S."/>
            <person name="Kalinowski J."/>
            <person name="Takeyama H."/>
            <person name="Piel J."/>
        </authorList>
    </citation>
    <scope>NUCLEOTIDE SEQUENCE [LARGE SCALE GENOMIC DNA]</scope>
    <source>
        <strain evidence="5">TSY1</strain>
    </source>
</reference>
<name>W4LSM8_ENTF1</name>
<dbReference type="Proteomes" id="UP000019141">
    <property type="component" value="Unassembled WGS sequence"/>
</dbReference>
<evidence type="ECO:0000313" key="5">
    <source>
        <dbReference type="Proteomes" id="UP000019141"/>
    </source>
</evidence>
<sequence length="193" mass="21407">MKIAAYIRISDQSQNIDSQREAITGWLSNHGIELDTVQWFQDTYTGRTTRRPGFEALQKAIFDGTVKTVVVWKLDRIARTIREGVNTIADWCNGDVRLVCVTQQIDLSGPIGQMIGSLMFGVAEIGLVSNKENQARGIAAAKKRGKYKGRKKGTTKARPDRARELQAQGLTGPEIATALGVTERTVWRYLSTP</sequence>
<dbReference type="SUPFAM" id="SSF53041">
    <property type="entry name" value="Resolvase-like"/>
    <property type="match status" value="1"/>
</dbReference>
<dbReference type="CDD" id="cd03768">
    <property type="entry name" value="SR_ResInv"/>
    <property type="match status" value="1"/>
</dbReference>
<keyword evidence="1" id="KW-0238">DNA-binding</keyword>
<dbReference type="PROSITE" id="PS51736">
    <property type="entry name" value="RECOMBINASES_3"/>
    <property type="match status" value="1"/>
</dbReference>
<keyword evidence="2" id="KW-0233">DNA recombination</keyword>
<protein>
    <submittedName>
        <fullName evidence="4">Resolvase</fullName>
    </submittedName>
</protein>
<dbReference type="Gene3D" id="1.10.10.60">
    <property type="entry name" value="Homeodomain-like"/>
    <property type="match status" value="1"/>
</dbReference>
<proteinExistence type="predicted"/>
<dbReference type="AlphaFoldDB" id="W4LSM8"/>
<keyword evidence="5" id="KW-1185">Reference proteome</keyword>
<dbReference type="SMART" id="SM00857">
    <property type="entry name" value="Resolvase"/>
    <property type="match status" value="1"/>
</dbReference>
<dbReference type="Pfam" id="PF13384">
    <property type="entry name" value="HTH_23"/>
    <property type="match status" value="1"/>
</dbReference>
<gene>
    <name evidence="4" type="ORF">ETSY1_09245</name>
</gene>
<dbReference type="Gene3D" id="3.40.50.1390">
    <property type="entry name" value="Resolvase, N-terminal catalytic domain"/>
    <property type="match status" value="1"/>
</dbReference>
<comment type="caution">
    <text evidence="4">The sequence shown here is derived from an EMBL/GenBank/DDBJ whole genome shotgun (WGS) entry which is preliminary data.</text>
</comment>
<dbReference type="HOGENOM" id="CLU_010686_8_0_7"/>
<feature type="domain" description="Resolvase/invertase-type recombinase catalytic" evidence="3">
    <location>
        <begin position="2"/>
        <end position="145"/>
    </location>
</feature>
<dbReference type="GO" id="GO:0000150">
    <property type="term" value="F:DNA strand exchange activity"/>
    <property type="evidence" value="ECO:0007669"/>
    <property type="project" value="InterPro"/>
</dbReference>
<dbReference type="GO" id="GO:0003677">
    <property type="term" value="F:DNA binding"/>
    <property type="evidence" value="ECO:0007669"/>
    <property type="project" value="UniProtKB-KW"/>
</dbReference>
<dbReference type="EMBL" id="AZHW01000283">
    <property type="protein sequence ID" value="ETX00973.1"/>
    <property type="molecule type" value="Genomic_DNA"/>
</dbReference>
<dbReference type="Pfam" id="PF00239">
    <property type="entry name" value="Resolvase"/>
    <property type="match status" value="1"/>
</dbReference>
<evidence type="ECO:0000256" key="1">
    <source>
        <dbReference type="ARBA" id="ARBA00023125"/>
    </source>
</evidence>
<dbReference type="InterPro" id="IPR006119">
    <property type="entry name" value="Resolv_N"/>
</dbReference>
<evidence type="ECO:0000259" key="3">
    <source>
        <dbReference type="PROSITE" id="PS51736"/>
    </source>
</evidence>
<dbReference type="InterPro" id="IPR050639">
    <property type="entry name" value="SSR_resolvase"/>
</dbReference>
<dbReference type="PANTHER" id="PTHR30461">
    <property type="entry name" value="DNA-INVERTASE FROM LAMBDOID PROPHAGE"/>
    <property type="match status" value="1"/>
</dbReference>
<evidence type="ECO:0000313" key="4">
    <source>
        <dbReference type="EMBL" id="ETX00973.1"/>
    </source>
</evidence>
<accession>W4LSM8</accession>